<dbReference type="eggNOG" id="ENOG502SES5">
    <property type="taxonomic scope" value="Eukaryota"/>
</dbReference>
<keyword evidence="3" id="KW-1185">Reference proteome</keyword>
<dbReference type="AlphaFoldDB" id="M1ADD3"/>
<dbReference type="PaxDb" id="4113-PGSC0003DMT400020363"/>
<dbReference type="ExpressionAtlas" id="M1ADD3">
    <property type="expression patterns" value="baseline"/>
</dbReference>
<sequence length="235" mass="26154">MASLLFAKCCIHLHNRPTSTGDITPPCIPYSGKSLSIFAKMGKESTFLSAVHLKKKPMKKHSSTKRKQFFNKVIDYLKSDTFMFAPLCSSSFSSGIEEDSKPLEGNDEKLFSKIGDYLMADNYMYAPLVISQPWDLVHVSKGPVPIQEEMDKKRSADVLKGATGKADEAGRKTVTVVSKDHNMDGFPHNKSPMVTRTRAEDDRNITKQACEMKIFLSDGARCYCLANQLKIVSSS</sequence>
<evidence type="ECO:0000313" key="3">
    <source>
        <dbReference type="Proteomes" id="UP000011115"/>
    </source>
</evidence>
<dbReference type="OMA" id="AMADHMK"/>
<dbReference type="Proteomes" id="UP000011115">
    <property type="component" value="Unassembled WGS sequence"/>
</dbReference>
<reference evidence="3" key="1">
    <citation type="journal article" date="2011" name="Nature">
        <title>Genome sequence and analysis of the tuber crop potato.</title>
        <authorList>
            <consortium name="The Potato Genome Sequencing Consortium"/>
        </authorList>
    </citation>
    <scope>NUCLEOTIDE SEQUENCE [LARGE SCALE GENOMIC DNA]</scope>
    <source>
        <strain evidence="3">cv. DM1-3 516 R44</strain>
    </source>
</reference>
<name>M1ADD3_SOLTU</name>
<dbReference type="EnsemblPlants" id="PGSC0003DMT400020363">
    <property type="protein sequence ID" value="PGSC0003DMT400020363"/>
    <property type="gene ID" value="PGSC0003DMG400007875"/>
</dbReference>
<dbReference type="InParanoid" id="M1ADD3"/>
<dbReference type="PANTHER" id="PTHR36811">
    <property type="entry name" value="OS08G0444440 PROTEIN"/>
    <property type="match status" value="1"/>
</dbReference>
<dbReference type="Gramene" id="PGSC0003DMT400020363">
    <property type="protein sequence ID" value="PGSC0003DMT400020363"/>
    <property type="gene ID" value="PGSC0003DMG400007875"/>
</dbReference>
<organism evidence="2 3">
    <name type="scientific">Solanum tuberosum</name>
    <name type="common">Potato</name>
    <dbReference type="NCBI Taxonomy" id="4113"/>
    <lineage>
        <taxon>Eukaryota</taxon>
        <taxon>Viridiplantae</taxon>
        <taxon>Streptophyta</taxon>
        <taxon>Embryophyta</taxon>
        <taxon>Tracheophyta</taxon>
        <taxon>Spermatophyta</taxon>
        <taxon>Magnoliopsida</taxon>
        <taxon>eudicotyledons</taxon>
        <taxon>Gunneridae</taxon>
        <taxon>Pentapetalae</taxon>
        <taxon>asterids</taxon>
        <taxon>lamiids</taxon>
        <taxon>Solanales</taxon>
        <taxon>Solanaceae</taxon>
        <taxon>Solanoideae</taxon>
        <taxon>Solaneae</taxon>
        <taxon>Solanum</taxon>
    </lineage>
</organism>
<reference evidence="2" key="2">
    <citation type="submission" date="2015-06" db="UniProtKB">
        <authorList>
            <consortium name="EnsemblPlants"/>
        </authorList>
    </citation>
    <scope>IDENTIFICATION</scope>
    <source>
        <strain evidence="2">DM1-3 516 R44</strain>
    </source>
</reference>
<dbReference type="PANTHER" id="PTHR36811:SF2">
    <property type="entry name" value="OS08G0444440 PROTEIN"/>
    <property type="match status" value="1"/>
</dbReference>
<proteinExistence type="predicted"/>
<evidence type="ECO:0000256" key="1">
    <source>
        <dbReference type="SAM" id="MobiDB-lite"/>
    </source>
</evidence>
<gene>
    <name evidence="2" type="primary">LOC102580864</name>
</gene>
<accession>M1ADD3</accession>
<protein>
    <submittedName>
        <fullName evidence="2">Uncharacterized protein</fullName>
    </submittedName>
</protein>
<feature type="region of interest" description="Disordered" evidence="1">
    <location>
        <begin position="180"/>
        <end position="200"/>
    </location>
</feature>
<evidence type="ECO:0000313" key="2">
    <source>
        <dbReference type="EnsemblPlants" id="PGSC0003DMT400020363"/>
    </source>
</evidence>
<dbReference type="OrthoDB" id="1080856at2759"/>